<dbReference type="AlphaFoldDB" id="A0A1I7J1N4"/>
<reference evidence="3 4" key="1">
    <citation type="submission" date="2016-10" db="EMBL/GenBank/DDBJ databases">
        <authorList>
            <person name="de Groot N.N."/>
        </authorList>
    </citation>
    <scope>NUCLEOTIDE SEQUENCE [LARGE SCALE GENOMIC DNA]</scope>
    <source>
        <strain evidence="3 4">Nm24</strain>
    </source>
</reference>
<dbReference type="SUPFAM" id="SSF54285">
    <property type="entry name" value="MoaD/ThiS"/>
    <property type="match status" value="1"/>
</dbReference>
<dbReference type="OrthoDB" id="9796575at2"/>
<proteinExistence type="inferred from homology"/>
<dbReference type="NCBIfam" id="NF002490">
    <property type="entry name" value="PRK01777.1"/>
    <property type="match status" value="1"/>
</dbReference>
<evidence type="ECO:0000256" key="2">
    <source>
        <dbReference type="HAMAP-Rule" id="MF_00460"/>
    </source>
</evidence>
<dbReference type="Gene3D" id="3.10.20.280">
    <property type="entry name" value="RnfH-like"/>
    <property type="match status" value="1"/>
</dbReference>
<gene>
    <name evidence="3" type="ORF">SAMN05216339_11332</name>
</gene>
<dbReference type="HAMAP" id="MF_00460">
    <property type="entry name" value="UPF0125_RnfH"/>
    <property type="match status" value="1"/>
</dbReference>
<dbReference type="RefSeq" id="WP_074929352.1">
    <property type="nucleotide sequence ID" value="NZ_FPBL01000013.1"/>
</dbReference>
<dbReference type="Pfam" id="PF03658">
    <property type="entry name" value="Ub-RnfH"/>
    <property type="match status" value="1"/>
</dbReference>
<dbReference type="PANTHER" id="PTHR37483">
    <property type="entry name" value="UPF0125 PROTEIN RATB"/>
    <property type="match status" value="1"/>
</dbReference>
<dbReference type="InterPro" id="IPR037021">
    <property type="entry name" value="RnfH_sf"/>
</dbReference>
<protein>
    <recommendedName>
        <fullName evidence="2">UPF0125 protein SAMN05216339_11332</fullName>
    </recommendedName>
</protein>
<evidence type="ECO:0000313" key="4">
    <source>
        <dbReference type="Proteomes" id="UP000183926"/>
    </source>
</evidence>
<dbReference type="EMBL" id="FPBL01000013">
    <property type="protein sequence ID" value="SFU79136.1"/>
    <property type="molecule type" value="Genomic_DNA"/>
</dbReference>
<evidence type="ECO:0000256" key="1">
    <source>
        <dbReference type="ARBA" id="ARBA00010645"/>
    </source>
</evidence>
<evidence type="ECO:0000313" key="3">
    <source>
        <dbReference type="EMBL" id="SFU79136.1"/>
    </source>
</evidence>
<name>A0A1I7J1N4_9PROT</name>
<comment type="similarity">
    <text evidence="1 2">Belongs to the UPF0125 (RnfH) family.</text>
</comment>
<dbReference type="Proteomes" id="UP000183926">
    <property type="component" value="Unassembled WGS sequence"/>
</dbReference>
<organism evidence="3 4">
    <name type="scientific">Nitrosomonas eutropha</name>
    <dbReference type="NCBI Taxonomy" id="916"/>
    <lineage>
        <taxon>Bacteria</taxon>
        <taxon>Pseudomonadati</taxon>
        <taxon>Pseudomonadota</taxon>
        <taxon>Betaproteobacteria</taxon>
        <taxon>Nitrosomonadales</taxon>
        <taxon>Nitrosomonadaceae</taxon>
        <taxon>Nitrosomonas</taxon>
    </lineage>
</organism>
<accession>A0A1I7J1N4</accession>
<dbReference type="InterPro" id="IPR016155">
    <property type="entry name" value="Mopterin_synth/thiamin_S_b"/>
</dbReference>
<dbReference type="InterPro" id="IPR005346">
    <property type="entry name" value="RnfH"/>
</dbReference>
<sequence length="102" mass="11612">MGPVFKKDLIIVQIVAALTKRHFIKQLQVPEGTLISQAIKLAEMKEFYPEINCSTLKVGIYGKAVCSETVLQQGDRIETYRPLISDPKEKRKLKNIQKVRKA</sequence>
<dbReference type="PANTHER" id="PTHR37483:SF1">
    <property type="entry name" value="UPF0125 PROTEIN RATB"/>
    <property type="match status" value="1"/>
</dbReference>